<organism evidence="1 2">
    <name type="scientific">Steroidobacter agaridevorans</name>
    <dbReference type="NCBI Taxonomy" id="2695856"/>
    <lineage>
        <taxon>Bacteria</taxon>
        <taxon>Pseudomonadati</taxon>
        <taxon>Pseudomonadota</taxon>
        <taxon>Gammaproteobacteria</taxon>
        <taxon>Steroidobacterales</taxon>
        <taxon>Steroidobacteraceae</taxon>
        <taxon>Steroidobacter</taxon>
    </lineage>
</organism>
<sequence>MPTPPRGVHELIEHLIETPTDRGLIRTSPDVLFDRFDVPADVRETLRAGGRDDLHRLGIHPNLVIKWLIWSGRPTMPFFPIDYYFARR</sequence>
<dbReference type="RefSeq" id="WP_161810544.1">
    <property type="nucleotide sequence ID" value="NZ_BLJN01000001.1"/>
</dbReference>
<keyword evidence="2" id="KW-1185">Reference proteome</keyword>
<protein>
    <recommendedName>
        <fullName evidence="3">Extradiol ring-cleavage dioxygenase LigAB LigA subunit domain-containing protein</fullName>
    </recommendedName>
</protein>
<comment type="caution">
    <text evidence="1">The sequence shown here is derived from an EMBL/GenBank/DDBJ whole genome shotgun (WGS) entry which is preliminary data.</text>
</comment>
<accession>A0A829Y617</accession>
<dbReference type="EMBL" id="BLJN01000001">
    <property type="protein sequence ID" value="GFE78674.1"/>
    <property type="molecule type" value="Genomic_DNA"/>
</dbReference>
<dbReference type="AlphaFoldDB" id="A0A829Y617"/>
<evidence type="ECO:0008006" key="3">
    <source>
        <dbReference type="Google" id="ProtNLM"/>
    </source>
</evidence>
<dbReference type="Proteomes" id="UP000445000">
    <property type="component" value="Unassembled WGS sequence"/>
</dbReference>
<evidence type="ECO:0000313" key="2">
    <source>
        <dbReference type="Proteomes" id="UP000445000"/>
    </source>
</evidence>
<reference evidence="2" key="1">
    <citation type="submission" date="2020-01" db="EMBL/GenBank/DDBJ databases">
        <title>'Steroidobacter agaridevorans' sp. nov., agar-degrading bacteria isolated from rhizosphere soils.</title>
        <authorList>
            <person name="Ikenaga M."/>
            <person name="Kataoka M."/>
            <person name="Murouchi A."/>
            <person name="Katsuragi S."/>
            <person name="Sakai M."/>
        </authorList>
    </citation>
    <scope>NUCLEOTIDE SEQUENCE [LARGE SCALE GENOMIC DNA]</scope>
    <source>
        <strain evidence="2">YU21-B</strain>
    </source>
</reference>
<evidence type="ECO:0000313" key="1">
    <source>
        <dbReference type="EMBL" id="GFE78674.1"/>
    </source>
</evidence>
<proteinExistence type="predicted"/>
<gene>
    <name evidence="1" type="ORF">GCM10011487_06740</name>
</gene>
<name>A0A829Y617_9GAMM</name>